<dbReference type="InterPro" id="IPR052954">
    <property type="entry name" value="GPCR-Ligand_Int"/>
</dbReference>
<dbReference type="InterPro" id="IPR017452">
    <property type="entry name" value="GPCR_Rhodpsn_7TM"/>
</dbReference>
<evidence type="ECO:0000256" key="2">
    <source>
        <dbReference type="ARBA" id="ARBA00022692"/>
    </source>
</evidence>
<proteinExistence type="predicted"/>
<keyword evidence="3 5" id="KW-1133">Transmembrane helix</keyword>
<dbReference type="EMBL" id="JPKZ01003062">
    <property type="protein sequence ID" value="KHN73729.1"/>
    <property type="molecule type" value="Genomic_DNA"/>
</dbReference>
<dbReference type="Proteomes" id="UP000031036">
    <property type="component" value="Unassembled WGS sequence"/>
</dbReference>
<feature type="domain" description="G-protein coupled receptors family 1 profile" evidence="6">
    <location>
        <begin position="1"/>
        <end position="163"/>
    </location>
</feature>
<dbReference type="SUPFAM" id="SSF81321">
    <property type="entry name" value="Family A G protein-coupled receptor-like"/>
    <property type="match status" value="1"/>
</dbReference>
<dbReference type="Gene3D" id="1.20.1070.10">
    <property type="entry name" value="Rhodopsin 7-helix transmembrane proteins"/>
    <property type="match status" value="1"/>
</dbReference>
<evidence type="ECO:0000313" key="8">
    <source>
        <dbReference type="EMBL" id="VDM28534.1"/>
    </source>
</evidence>
<dbReference type="PANTHER" id="PTHR46641:SF2">
    <property type="entry name" value="FMRFAMIDE RECEPTOR"/>
    <property type="match status" value="1"/>
</dbReference>
<evidence type="ECO:0000313" key="7">
    <source>
        <dbReference type="EMBL" id="KHN73729.1"/>
    </source>
</evidence>
<feature type="transmembrane region" description="Helical" evidence="5">
    <location>
        <begin position="143"/>
        <end position="166"/>
    </location>
</feature>
<dbReference type="STRING" id="6265.A0A0B2UWZ9"/>
<dbReference type="PANTHER" id="PTHR46641">
    <property type="entry name" value="FMRFAMIDE RECEPTOR-RELATED"/>
    <property type="match status" value="1"/>
</dbReference>
<keyword evidence="4 5" id="KW-0472">Membrane</keyword>
<organism evidence="7 9">
    <name type="scientific">Toxocara canis</name>
    <name type="common">Canine roundworm</name>
    <dbReference type="NCBI Taxonomy" id="6265"/>
    <lineage>
        <taxon>Eukaryota</taxon>
        <taxon>Metazoa</taxon>
        <taxon>Ecdysozoa</taxon>
        <taxon>Nematoda</taxon>
        <taxon>Chromadorea</taxon>
        <taxon>Rhabditida</taxon>
        <taxon>Spirurina</taxon>
        <taxon>Ascaridomorpha</taxon>
        <taxon>Ascaridoidea</taxon>
        <taxon>Toxocaridae</taxon>
        <taxon>Toxocara</taxon>
    </lineage>
</organism>
<keyword evidence="2 5" id="KW-0812">Transmembrane</keyword>
<dbReference type="AlphaFoldDB" id="A0A0B2UWZ9"/>
<reference evidence="8" key="2">
    <citation type="submission" date="2018-11" db="EMBL/GenBank/DDBJ databases">
        <authorList>
            <consortium name="Pathogen Informatics"/>
        </authorList>
    </citation>
    <scope>NUCLEOTIDE SEQUENCE [LARGE SCALE GENOMIC DNA]</scope>
</reference>
<dbReference type="PROSITE" id="PS50262">
    <property type="entry name" value="G_PROTEIN_RECEP_F1_2"/>
    <property type="match status" value="1"/>
</dbReference>
<keyword evidence="9" id="KW-1185">Reference proteome</keyword>
<feature type="transmembrane region" description="Helical" evidence="5">
    <location>
        <begin position="15"/>
        <end position="45"/>
    </location>
</feature>
<evidence type="ECO:0000256" key="3">
    <source>
        <dbReference type="ARBA" id="ARBA00022989"/>
    </source>
</evidence>
<evidence type="ECO:0000256" key="5">
    <source>
        <dbReference type="SAM" id="Phobius"/>
    </source>
</evidence>
<evidence type="ECO:0000313" key="9">
    <source>
        <dbReference type="Proteomes" id="UP000031036"/>
    </source>
</evidence>
<sequence length="252" mass="28388">MVAPAPLMRSHTFVIVYRIVLFIFVMFLLPFVTLTVVNYKIIIALKLSSRLRFRMTSRCEEYEVPPELAKTGNNSHSVGHFNTERIVHQKAAMKEASKRREEGITVMLVAIVTEFLLFNFLAFANNVLELVFESFAASRYFQLLVEVSTLLVNLNGATTIVIYLVFGSKYRAVFKKIASKAFICLTNHQKPAYNSTLNGHPNEVTVLIMSNGDGAIKRRSFTALSSTVSLVHENVVTQNGTFVLVNHRPLEI</sequence>
<dbReference type="GO" id="GO:0016020">
    <property type="term" value="C:membrane"/>
    <property type="evidence" value="ECO:0007669"/>
    <property type="project" value="UniProtKB-SubCell"/>
</dbReference>
<accession>A0A0B2UWZ9</accession>
<reference evidence="7 9" key="1">
    <citation type="submission" date="2014-11" db="EMBL/GenBank/DDBJ databases">
        <title>Genetic blueprint of the zoonotic pathogen Toxocara canis.</title>
        <authorList>
            <person name="Zhu X.-Q."/>
            <person name="Korhonen P.K."/>
            <person name="Cai H."/>
            <person name="Young N.D."/>
            <person name="Nejsum P."/>
            <person name="von Samson-Himmelstjerna G."/>
            <person name="Boag P.R."/>
            <person name="Tan P."/>
            <person name="Li Q."/>
            <person name="Min J."/>
            <person name="Yang Y."/>
            <person name="Wang X."/>
            <person name="Fang X."/>
            <person name="Hall R.S."/>
            <person name="Hofmann A."/>
            <person name="Sternberg P.W."/>
            <person name="Jex A.R."/>
            <person name="Gasser R.B."/>
        </authorList>
    </citation>
    <scope>NUCLEOTIDE SEQUENCE [LARGE SCALE GENOMIC DNA]</scope>
    <source>
        <strain evidence="7">PN_DK_2014</strain>
    </source>
</reference>
<evidence type="ECO:0000256" key="1">
    <source>
        <dbReference type="ARBA" id="ARBA00004370"/>
    </source>
</evidence>
<gene>
    <name evidence="7" type="primary">FR</name>
    <name evidence="7" type="ORF">Tcan_03884</name>
    <name evidence="8" type="ORF">TCNE_LOCUS2817</name>
</gene>
<name>A0A0B2UWZ9_TOXCA</name>
<feature type="transmembrane region" description="Helical" evidence="5">
    <location>
        <begin position="103"/>
        <end position="123"/>
    </location>
</feature>
<evidence type="ECO:0000256" key="4">
    <source>
        <dbReference type="ARBA" id="ARBA00023136"/>
    </source>
</evidence>
<dbReference type="EMBL" id="UYWY01003097">
    <property type="protein sequence ID" value="VDM28534.1"/>
    <property type="molecule type" value="Genomic_DNA"/>
</dbReference>
<protein>
    <submittedName>
        <fullName evidence="7">FMRFamide receptor</fullName>
    </submittedName>
</protein>
<comment type="subcellular location">
    <subcellularLocation>
        <location evidence="1">Membrane</location>
    </subcellularLocation>
</comment>
<keyword evidence="7" id="KW-0675">Receptor</keyword>
<dbReference type="OrthoDB" id="5866221at2759"/>
<evidence type="ECO:0000259" key="6">
    <source>
        <dbReference type="PROSITE" id="PS50262"/>
    </source>
</evidence>